<organism evidence="1">
    <name type="scientific">marine sediment metagenome</name>
    <dbReference type="NCBI Taxonomy" id="412755"/>
    <lineage>
        <taxon>unclassified sequences</taxon>
        <taxon>metagenomes</taxon>
        <taxon>ecological metagenomes</taxon>
    </lineage>
</organism>
<dbReference type="EMBL" id="LAZR01005903">
    <property type="protein sequence ID" value="KKM96267.1"/>
    <property type="molecule type" value="Genomic_DNA"/>
</dbReference>
<proteinExistence type="predicted"/>
<name>A0A0F9PT10_9ZZZZ</name>
<evidence type="ECO:0000313" key="1">
    <source>
        <dbReference type="EMBL" id="KKM96267.1"/>
    </source>
</evidence>
<comment type="caution">
    <text evidence="1">The sequence shown here is derived from an EMBL/GenBank/DDBJ whole genome shotgun (WGS) entry which is preliminary data.</text>
</comment>
<protein>
    <submittedName>
        <fullName evidence="1">Uncharacterized protein</fullName>
    </submittedName>
</protein>
<reference evidence="1" key="1">
    <citation type="journal article" date="2015" name="Nature">
        <title>Complex archaea that bridge the gap between prokaryotes and eukaryotes.</title>
        <authorList>
            <person name="Spang A."/>
            <person name="Saw J.H."/>
            <person name="Jorgensen S.L."/>
            <person name="Zaremba-Niedzwiedzka K."/>
            <person name="Martijn J."/>
            <person name="Lind A.E."/>
            <person name="van Eijk R."/>
            <person name="Schleper C."/>
            <person name="Guy L."/>
            <person name="Ettema T.J."/>
        </authorList>
    </citation>
    <scope>NUCLEOTIDE SEQUENCE</scope>
</reference>
<gene>
    <name evidence="1" type="ORF">LCGC14_1179790</name>
</gene>
<dbReference type="AlphaFoldDB" id="A0A0F9PT10"/>
<accession>A0A0F9PT10</accession>
<sequence>MDKGFKKHTDLELLDECWNCISDLLDELGDDCPKPDALLNELKRRCK</sequence>